<dbReference type="Pfam" id="PF02537">
    <property type="entry name" value="CRCB"/>
    <property type="match status" value="2"/>
</dbReference>
<evidence type="ECO:0000256" key="2">
    <source>
        <dbReference type="ARBA" id="ARBA00004651"/>
    </source>
</evidence>
<feature type="region of interest" description="Disordered" evidence="9">
    <location>
        <begin position="1"/>
        <end position="31"/>
    </location>
</feature>
<accession>A0A9P9CZ05</accession>
<comment type="function">
    <text evidence="1">Fluoride channel required for the rapid expulsion of cytoplasmic fluoride.</text>
</comment>
<comment type="subcellular location">
    <subcellularLocation>
        <location evidence="2">Cell membrane</location>
        <topology evidence="2">Multi-pass membrane protein</topology>
    </subcellularLocation>
</comment>
<reference evidence="11" key="1">
    <citation type="journal article" date="2021" name="Nat. Commun.">
        <title>Genetic determinants of endophytism in the Arabidopsis root mycobiome.</title>
        <authorList>
            <person name="Mesny F."/>
            <person name="Miyauchi S."/>
            <person name="Thiergart T."/>
            <person name="Pickel B."/>
            <person name="Atanasova L."/>
            <person name="Karlsson M."/>
            <person name="Huettel B."/>
            <person name="Barry K.W."/>
            <person name="Haridas S."/>
            <person name="Chen C."/>
            <person name="Bauer D."/>
            <person name="Andreopoulos W."/>
            <person name="Pangilinan J."/>
            <person name="LaButti K."/>
            <person name="Riley R."/>
            <person name="Lipzen A."/>
            <person name="Clum A."/>
            <person name="Drula E."/>
            <person name="Henrissat B."/>
            <person name="Kohler A."/>
            <person name="Grigoriev I.V."/>
            <person name="Martin F.M."/>
            <person name="Hacquard S."/>
        </authorList>
    </citation>
    <scope>NUCLEOTIDE SEQUENCE</scope>
    <source>
        <strain evidence="11">MPI-CAGE-CH-0243</strain>
    </source>
</reference>
<evidence type="ECO:0000313" key="11">
    <source>
        <dbReference type="EMBL" id="KAH7109599.1"/>
    </source>
</evidence>
<protein>
    <submittedName>
        <fullName evidence="11">CrcB-like protein-domain-containing protein</fullName>
    </submittedName>
</protein>
<evidence type="ECO:0000256" key="10">
    <source>
        <dbReference type="SAM" id="Phobius"/>
    </source>
</evidence>
<name>A0A9P9CZ05_9PLEO</name>
<comment type="caution">
    <text evidence="11">The sequence shown here is derived from an EMBL/GenBank/DDBJ whole genome shotgun (WGS) entry which is preliminary data.</text>
</comment>
<evidence type="ECO:0000256" key="3">
    <source>
        <dbReference type="ARBA" id="ARBA00022475"/>
    </source>
</evidence>
<evidence type="ECO:0000256" key="5">
    <source>
        <dbReference type="ARBA" id="ARBA00022989"/>
    </source>
</evidence>
<feature type="transmembrane region" description="Helical" evidence="10">
    <location>
        <begin position="408"/>
        <end position="436"/>
    </location>
</feature>
<dbReference type="InterPro" id="IPR003691">
    <property type="entry name" value="FluC"/>
</dbReference>
<comment type="catalytic activity">
    <reaction evidence="8">
        <text>fluoride(in) = fluoride(out)</text>
        <dbReference type="Rhea" id="RHEA:76159"/>
        <dbReference type="ChEBI" id="CHEBI:17051"/>
    </reaction>
    <physiologicalReaction direction="left-to-right" evidence="8">
        <dbReference type="Rhea" id="RHEA:76160"/>
    </physiologicalReaction>
</comment>
<keyword evidence="6 10" id="KW-0472">Membrane</keyword>
<organism evidence="11 12">
    <name type="scientific">Dendryphion nanum</name>
    <dbReference type="NCBI Taxonomy" id="256645"/>
    <lineage>
        <taxon>Eukaryota</taxon>
        <taxon>Fungi</taxon>
        <taxon>Dikarya</taxon>
        <taxon>Ascomycota</taxon>
        <taxon>Pezizomycotina</taxon>
        <taxon>Dothideomycetes</taxon>
        <taxon>Pleosporomycetidae</taxon>
        <taxon>Pleosporales</taxon>
        <taxon>Torulaceae</taxon>
        <taxon>Dendryphion</taxon>
    </lineage>
</organism>
<feature type="transmembrane region" description="Helical" evidence="10">
    <location>
        <begin position="371"/>
        <end position="396"/>
    </location>
</feature>
<evidence type="ECO:0000313" key="12">
    <source>
        <dbReference type="Proteomes" id="UP000700596"/>
    </source>
</evidence>
<evidence type="ECO:0000256" key="8">
    <source>
        <dbReference type="ARBA" id="ARBA00035585"/>
    </source>
</evidence>
<keyword evidence="5 10" id="KW-1133">Transmembrane helix</keyword>
<feature type="transmembrane region" description="Helical" evidence="10">
    <location>
        <begin position="227"/>
        <end position="247"/>
    </location>
</feature>
<feature type="transmembrane region" description="Helical" evidence="10">
    <location>
        <begin position="276"/>
        <end position="304"/>
    </location>
</feature>
<feature type="compositionally biased region" description="Polar residues" evidence="9">
    <location>
        <begin position="1"/>
        <end position="12"/>
    </location>
</feature>
<keyword evidence="3" id="KW-1003">Cell membrane</keyword>
<keyword evidence="12" id="KW-1185">Reference proteome</keyword>
<dbReference type="Proteomes" id="UP000700596">
    <property type="component" value="Unassembled WGS sequence"/>
</dbReference>
<feature type="transmembrane region" description="Helical" evidence="10">
    <location>
        <begin position="448"/>
        <end position="471"/>
    </location>
</feature>
<dbReference type="AlphaFoldDB" id="A0A9P9CZ05"/>
<dbReference type="PANTHER" id="PTHR28259:SF1">
    <property type="entry name" value="FLUORIDE EXPORT PROTEIN 1-RELATED"/>
    <property type="match status" value="1"/>
</dbReference>
<sequence length="482" mass="52035">MSRASQRGSNSPTHEHCAEAQPGADTLSRELNLDELAVAPSSTGSKEHPASYINDDLSKAESQLFDGDVGVSNLDELNAPVPDQNSEEDTLRYYRSLEEETNVEQGHQATEGVQQTAKNPSSVQKRELLQLYTISWLSLFSILGTLARLGVEWLTYYPNAPVTSNVLWANFGGSLFMGFLQEDQALFAEQRQYAALKPKGSSSGTDVEHERKAHAAEHLAAKKLMPLYIGLTVGFCGSFTSFSSFMLDLFLGLSDDLVGKSANIPTRNPGWSVCSVLAVAIIHVTVSLSALVVGAHIAIALLPLLCRIPQMNSERYTNSLAVFLGIGCWLGAVLLAIWPPHDRWRSVVFALVFAPLGCILRYVLAKKLNGVFASFPLGTFMANLFGTAVLGLAYDIQHVPLASAGKSIGGGILGCQVLTGIIQGFCGCLTTVSTWVVEMRNLKKHHAYIYGSVSISVGFSLMVVIIGSLHWTVGISRPVCTV</sequence>
<evidence type="ECO:0000256" key="7">
    <source>
        <dbReference type="ARBA" id="ARBA00035120"/>
    </source>
</evidence>
<keyword evidence="4 10" id="KW-0812">Transmembrane</keyword>
<evidence type="ECO:0000256" key="4">
    <source>
        <dbReference type="ARBA" id="ARBA00022692"/>
    </source>
</evidence>
<gene>
    <name evidence="11" type="ORF">B0J11DRAFT_544861</name>
</gene>
<evidence type="ECO:0000256" key="9">
    <source>
        <dbReference type="SAM" id="MobiDB-lite"/>
    </source>
</evidence>
<evidence type="ECO:0000256" key="1">
    <source>
        <dbReference type="ARBA" id="ARBA00002598"/>
    </source>
</evidence>
<dbReference type="PANTHER" id="PTHR28259">
    <property type="entry name" value="FLUORIDE EXPORT PROTEIN 1-RELATED"/>
    <property type="match status" value="1"/>
</dbReference>
<feature type="transmembrane region" description="Helical" evidence="10">
    <location>
        <begin position="316"/>
        <end position="338"/>
    </location>
</feature>
<dbReference type="OrthoDB" id="409792at2759"/>
<dbReference type="GO" id="GO:1903425">
    <property type="term" value="F:fluoride transmembrane transporter activity"/>
    <property type="evidence" value="ECO:0007669"/>
    <property type="project" value="TreeGrafter"/>
</dbReference>
<dbReference type="EMBL" id="JAGMWT010000031">
    <property type="protein sequence ID" value="KAH7109599.1"/>
    <property type="molecule type" value="Genomic_DNA"/>
</dbReference>
<dbReference type="GO" id="GO:0005886">
    <property type="term" value="C:plasma membrane"/>
    <property type="evidence" value="ECO:0007669"/>
    <property type="project" value="UniProtKB-SubCell"/>
</dbReference>
<evidence type="ECO:0000256" key="6">
    <source>
        <dbReference type="ARBA" id="ARBA00023136"/>
    </source>
</evidence>
<proteinExistence type="inferred from homology"/>
<feature type="transmembrane region" description="Helical" evidence="10">
    <location>
        <begin position="344"/>
        <end position="364"/>
    </location>
</feature>
<comment type="similarity">
    <text evidence="7">Belongs to the fluoride channel Fluc/FEX (TC 1.A.43) family.</text>
</comment>